<protein>
    <recommendedName>
        <fullName evidence="6">PH domain-containing protein</fullName>
    </recommendedName>
</protein>
<dbReference type="GO" id="GO:0031436">
    <property type="term" value="C:BRCA1-BARD1 complex"/>
    <property type="evidence" value="ECO:0007669"/>
    <property type="project" value="TreeGrafter"/>
</dbReference>
<dbReference type="InterPro" id="IPR036770">
    <property type="entry name" value="Ankyrin_rpt-contain_sf"/>
</dbReference>
<dbReference type="PANTHER" id="PTHR24171">
    <property type="entry name" value="ANKYRIN REPEAT DOMAIN-CONTAINING PROTEIN 39-RELATED"/>
    <property type="match status" value="1"/>
</dbReference>
<dbReference type="SMART" id="SM00248">
    <property type="entry name" value="ANK"/>
    <property type="match status" value="5"/>
</dbReference>
<feature type="repeat" description="ANK" evidence="3">
    <location>
        <begin position="180"/>
        <end position="212"/>
    </location>
</feature>
<dbReference type="Gene3D" id="2.30.29.30">
    <property type="entry name" value="Pleckstrin-homology domain (PH domain)/Phosphotyrosine-binding domain (PTB)"/>
    <property type="match status" value="1"/>
</dbReference>
<reference evidence="7" key="2">
    <citation type="submission" date="2023-05" db="EMBL/GenBank/DDBJ databases">
        <authorList>
            <person name="Fouks B."/>
        </authorList>
    </citation>
    <scope>NUCLEOTIDE SEQUENCE</scope>
    <source>
        <strain evidence="7">Stay&amp;Tobe</strain>
        <tissue evidence="7">Testes</tissue>
    </source>
</reference>
<evidence type="ECO:0000259" key="6">
    <source>
        <dbReference type="PROSITE" id="PS50003"/>
    </source>
</evidence>
<keyword evidence="2 3" id="KW-0040">ANK repeat</keyword>
<dbReference type="Pfam" id="PF12796">
    <property type="entry name" value="Ank_2"/>
    <property type="match status" value="1"/>
</dbReference>
<dbReference type="FunFam" id="1.25.40.20:FF:000094">
    <property type="entry name" value="Oxysterol-binding protein"/>
    <property type="match status" value="1"/>
</dbReference>
<dbReference type="PROSITE" id="PS50297">
    <property type="entry name" value="ANK_REP_REGION"/>
    <property type="match status" value="3"/>
</dbReference>
<dbReference type="Gene3D" id="1.25.40.20">
    <property type="entry name" value="Ankyrin repeat-containing domain"/>
    <property type="match status" value="2"/>
</dbReference>
<comment type="caution">
    <text evidence="7">The sequence shown here is derived from an EMBL/GenBank/DDBJ whole genome shotgun (WGS) entry which is preliminary data.</text>
</comment>
<dbReference type="PRINTS" id="PR01415">
    <property type="entry name" value="ANKYRIN"/>
</dbReference>
<reference evidence="7" key="1">
    <citation type="journal article" date="2023" name="IScience">
        <title>Live-bearing cockroach genome reveals convergent evolutionary mechanisms linked to viviparity in insects and beyond.</title>
        <authorList>
            <person name="Fouks B."/>
            <person name="Harrison M.C."/>
            <person name="Mikhailova A.A."/>
            <person name="Marchal E."/>
            <person name="English S."/>
            <person name="Carruthers M."/>
            <person name="Jennings E.C."/>
            <person name="Chiamaka E.L."/>
            <person name="Frigard R.A."/>
            <person name="Pippel M."/>
            <person name="Attardo G.M."/>
            <person name="Benoit J.B."/>
            <person name="Bornberg-Bauer E."/>
            <person name="Tobe S.S."/>
        </authorList>
    </citation>
    <scope>NUCLEOTIDE SEQUENCE</scope>
    <source>
        <strain evidence="7">Stay&amp;Tobe</strain>
    </source>
</reference>
<gene>
    <name evidence="7" type="ORF">L9F63_020971</name>
</gene>
<feature type="region of interest" description="Disordered" evidence="5">
    <location>
        <begin position="557"/>
        <end position="579"/>
    </location>
</feature>
<dbReference type="InterPro" id="IPR002110">
    <property type="entry name" value="Ankyrin_rpt"/>
</dbReference>
<keyword evidence="4" id="KW-0175">Coiled coil</keyword>
<dbReference type="GO" id="GO:0085020">
    <property type="term" value="P:protein K6-linked ubiquitination"/>
    <property type="evidence" value="ECO:0007669"/>
    <property type="project" value="TreeGrafter"/>
</dbReference>
<feature type="domain" description="PH" evidence="6">
    <location>
        <begin position="242"/>
        <end position="344"/>
    </location>
</feature>
<dbReference type="GO" id="GO:0070531">
    <property type="term" value="C:BRCA1-A complex"/>
    <property type="evidence" value="ECO:0007669"/>
    <property type="project" value="TreeGrafter"/>
</dbReference>
<feature type="non-terminal residue" evidence="7">
    <location>
        <position position="579"/>
    </location>
</feature>
<evidence type="ECO:0000256" key="1">
    <source>
        <dbReference type="ARBA" id="ARBA00022737"/>
    </source>
</evidence>
<evidence type="ECO:0000256" key="3">
    <source>
        <dbReference type="PROSITE-ProRule" id="PRU00023"/>
    </source>
</evidence>
<evidence type="ECO:0000256" key="2">
    <source>
        <dbReference type="ARBA" id="ARBA00023043"/>
    </source>
</evidence>
<name>A0AAD7ZPV1_DIPPU</name>
<dbReference type="Proteomes" id="UP001233999">
    <property type="component" value="Unassembled WGS sequence"/>
</dbReference>
<feature type="coiled-coil region" evidence="4">
    <location>
        <begin position="448"/>
        <end position="475"/>
    </location>
</feature>
<dbReference type="PROSITE" id="PS50088">
    <property type="entry name" value="ANK_REPEAT"/>
    <property type="match status" value="3"/>
</dbReference>
<dbReference type="PROSITE" id="PS50003">
    <property type="entry name" value="PH_DOMAIN"/>
    <property type="match status" value="1"/>
</dbReference>
<organism evidence="7 8">
    <name type="scientific">Diploptera punctata</name>
    <name type="common">Pacific beetle cockroach</name>
    <dbReference type="NCBI Taxonomy" id="6984"/>
    <lineage>
        <taxon>Eukaryota</taxon>
        <taxon>Metazoa</taxon>
        <taxon>Ecdysozoa</taxon>
        <taxon>Arthropoda</taxon>
        <taxon>Hexapoda</taxon>
        <taxon>Insecta</taxon>
        <taxon>Pterygota</taxon>
        <taxon>Neoptera</taxon>
        <taxon>Polyneoptera</taxon>
        <taxon>Dictyoptera</taxon>
        <taxon>Blattodea</taxon>
        <taxon>Blaberoidea</taxon>
        <taxon>Blaberidae</taxon>
        <taxon>Diplopterinae</taxon>
        <taxon>Diploptera</taxon>
    </lineage>
</organism>
<dbReference type="AlphaFoldDB" id="A0AAD7ZPV1"/>
<dbReference type="PANTHER" id="PTHR24171:SF8">
    <property type="entry name" value="BRCA1-ASSOCIATED RING DOMAIN PROTEIN 1"/>
    <property type="match status" value="1"/>
</dbReference>
<dbReference type="EMBL" id="JASPKZ010007373">
    <property type="protein sequence ID" value="KAJ9584689.1"/>
    <property type="molecule type" value="Genomic_DNA"/>
</dbReference>
<dbReference type="InterPro" id="IPR001849">
    <property type="entry name" value="PH_domain"/>
</dbReference>
<dbReference type="SUPFAM" id="SSF50729">
    <property type="entry name" value="PH domain-like"/>
    <property type="match status" value="1"/>
</dbReference>
<feature type="compositionally biased region" description="Basic residues" evidence="5">
    <location>
        <begin position="567"/>
        <end position="579"/>
    </location>
</feature>
<evidence type="ECO:0000256" key="5">
    <source>
        <dbReference type="SAM" id="MobiDB-lite"/>
    </source>
</evidence>
<evidence type="ECO:0000313" key="8">
    <source>
        <dbReference type="Proteomes" id="UP001233999"/>
    </source>
</evidence>
<sequence length="579" mass="64502">MNEDCTEMELQEILLYSARHGDITMVQELLHARQENKITLDISCKGKSKSNLGWTPLHLSTYFGHQQVTEQLLEHGADINAVNDAGDTPLHKAAFIGREDLVLLLLQHNADVNVINGEGQTPRDVAKLEDVVKLLHAAEQTEARQKEEKLLAAAREGDLDTIKMLLKEDHPPNINCIDAQGNSSLHCASYRGHKEAAVLLLQNGIDTGIRNTRGQMAVDLARDSQMQQVLCVRPIRQLQKSATRFEGQLLKRSRFLGWKPIWAVLERGVLTYFNSRADAATGFKRKDFKYLDGANILPLECDTSTFVVHFSDSAVHRLSVVNYGETTGQISRQLWLTESGTFSTHYLTQGHVQFDDSDDEDHHIKPLGSMQDSLQTAAAHHKVLESQLTDSVAIVEALSNNSLHCDAITGAAIRRFQLMSDTAGNMLQSLGHCLSLFEQQEEVRVLQLKQEQEKCRVLEEALNVLAKEHHELEQSMASHLSVSPSLQDQSCGSLRSRRSPRFYDTSDDEFYDAFEADSDSDTLVTAVSPTSDSDTLVSFPSPASSCGTLVSTGGHAYRCAREQPTRRSPRHRNPGRKML</sequence>
<accession>A0AAD7ZPV1</accession>
<proteinExistence type="predicted"/>
<dbReference type="SUPFAM" id="SSF48403">
    <property type="entry name" value="Ankyrin repeat"/>
    <property type="match status" value="1"/>
</dbReference>
<dbReference type="GO" id="GO:0004842">
    <property type="term" value="F:ubiquitin-protein transferase activity"/>
    <property type="evidence" value="ECO:0007669"/>
    <property type="project" value="TreeGrafter"/>
</dbReference>
<dbReference type="Pfam" id="PF13637">
    <property type="entry name" value="Ank_4"/>
    <property type="match status" value="1"/>
</dbReference>
<keyword evidence="1" id="KW-0677">Repeat</keyword>
<feature type="repeat" description="ANK" evidence="3">
    <location>
        <begin position="85"/>
        <end position="117"/>
    </location>
</feature>
<evidence type="ECO:0000256" key="4">
    <source>
        <dbReference type="SAM" id="Coils"/>
    </source>
</evidence>
<evidence type="ECO:0000313" key="7">
    <source>
        <dbReference type="EMBL" id="KAJ9584689.1"/>
    </source>
</evidence>
<dbReference type="InterPro" id="IPR011993">
    <property type="entry name" value="PH-like_dom_sf"/>
</dbReference>
<feature type="repeat" description="ANK" evidence="3">
    <location>
        <begin position="52"/>
        <end position="84"/>
    </location>
</feature>
<keyword evidence="8" id="KW-1185">Reference proteome</keyword>